<dbReference type="NCBIfam" id="NF003814">
    <property type="entry name" value="PRK05406.1-3"/>
    <property type="match status" value="1"/>
</dbReference>
<protein>
    <submittedName>
        <fullName evidence="1">5-oxoprolinase subunit PxpA</fullName>
        <ecNumber evidence="1">3.5.2.9</ecNumber>
    </submittedName>
</protein>
<keyword evidence="1" id="KW-0378">Hydrolase</keyword>
<proteinExistence type="predicted"/>
<gene>
    <name evidence="1" type="primary">pxpA</name>
    <name evidence="1" type="ORF">VA613_14860</name>
</gene>
<evidence type="ECO:0000313" key="2">
    <source>
        <dbReference type="Proteomes" id="UP001334732"/>
    </source>
</evidence>
<reference evidence="1 2" key="1">
    <citation type="submission" date="2023-12" db="EMBL/GenBank/DDBJ databases">
        <title>Thiobacillus sedimentum sp. nov., a chemolithoautotrophic sulfur-oxidizing bacterium isolated from freshwater sediment.</title>
        <authorList>
            <person name="Luo J."/>
            <person name="Dai C."/>
        </authorList>
    </citation>
    <scope>NUCLEOTIDE SEQUENCE [LARGE SCALE GENOMIC DNA]</scope>
    <source>
        <strain evidence="1 2">SCUT-2</strain>
    </source>
</reference>
<evidence type="ECO:0000313" key="1">
    <source>
        <dbReference type="EMBL" id="WRS39266.1"/>
    </source>
</evidence>
<name>A0ABZ1CK65_9PROT</name>
<dbReference type="PANTHER" id="PTHR30292">
    <property type="entry name" value="UNCHARACTERIZED PROTEIN YBGL-RELATED"/>
    <property type="match status" value="1"/>
</dbReference>
<dbReference type="SUPFAM" id="SSF88713">
    <property type="entry name" value="Glycoside hydrolase/deacetylase"/>
    <property type="match status" value="1"/>
</dbReference>
<dbReference type="GO" id="GO:0017168">
    <property type="term" value="F:5-oxoprolinase (ATP-hydrolyzing) activity"/>
    <property type="evidence" value="ECO:0007669"/>
    <property type="project" value="UniProtKB-EC"/>
</dbReference>
<dbReference type="PANTHER" id="PTHR30292:SF0">
    <property type="entry name" value="5-OXOPROLINASE SUBUNIT A"/>
    <property type="match status" value="1"/>
</dbReference>
<sequence>MIDLNADIGEGYDDRALMPFVARVSIACGGHAGDAASMAAALRLALEHGVAVGAHPGYPDREGFGRRALAASATVIRAWVAEQTEALAEAAARLGAQLAHVKPHGALYNVAARDPEVAEAVARAVASVDTTLELVGLSGSTLLAAGKACGLAVLHEAFVDRRYQADGRLVSRETPGAVVTDPAAAARQARALASGEPVGTLGGRVLVIRADTLCLHSDTPNALNVARAVHAALNRG</sequence>
<organism evidence="1 2">
    <name type="scientific">Thiobacillus sedimenti</name>
    <dbReference type="NCBI Taxonomy" id="3110231"/>
    <lineage>
        <taxon>Bacteria</taxon>
        <taxon>Pseudomonadati</taxon>
        <taxon>Pseudomonadota</taxon>
        <taxon>Betaproteobacteria</taxon>
        <taxon>Nitrosomonadales</taxon>
        <taxon>Thiobacillaceae</taxon>
        <taxon>Thiobacillus</taxon>
    </lineage>
</organism>
<dbReference type="Gene3D" id="3.20.20.370">
    <property type="entry name" value="Glycoside hydrolase/deacetylase"/>
    <property type="match status" value="1"/>
</dbReference>
<dbReference type="EMBL" id="CP141769">
    <property type="protein sequence ID" value="WRS39266.1"/>
    <property type="molecule type" value="Genomic_DNA"/>
</dbReference>
<dbReference type="Proteomes" id="UP001334732">
    <property type="component" value="Chromosome"/>
</dbReference>
<dbReference type="NCBIfam" id="NF003816">
    <property type="entry name" value="PRK05406.1-5"/>
    <property type="match status" value="1"/>
</dbReference>
<dbReference type="EC" id="3.5.2.9" evidence="1"/>
<dbReference type="RefSeq" id="WP_324779798.1">
    <property type="nucleotide sequence ID" value="NZ_CP141769.1"/>
</dbReference>
<accession>A0ABZ1CK65</accession>
<dbReference type="InterPro" id="IPR011330">
    <property type="entry name" value="Glyco_hydro/deAcase_b/a-brl"/>
</dbReference>
<dbReference type="InterPro" id="IPR005501">
    <property type="entry name" value="LamB/YcsF/PxpA-like"/>
</dbReference>
<keyword evidence="2" id="KW-1185">Reference proteome</keyword>
<dbReference type="Pfam" id="PF03746">
    <property type="entry name" value="LamB_YcsF"/>
    <property type="match status" value="1"/>
</dbReference>